<gene>
    <name evidence="1" type="ORF">FCALED_LOCUS7918</name>
</gene>
<name>A0A9N9GA33_9GLOM</name>
<protein>
    <submittedName>
        <fullName evidence="1">9613_t:CDS:1</fullName>
    </submittedName>
</protein>
<dbReference type="EMBL" id="CAJVPQ010002201">
    <property type="protein sequence ID" value="CAG8587576.1"/>
    <property type="molecule type" value="Genomic_DNA"/>
</dbReference>
<dbReference type="AlphaFoldDB" id="A0A9N9GA33"/>
<dbReference type="Proteomes" id="UP000789570">
    <property type="component" value="Unassembled WGS sequence"/>
</dbReference>
<sequence length="62" mass="7061">MALSENLFFCDLIESGGQFVNSSFTDSYTLFDGCICMSEFVKRNFFLTGNWNSSIIDEQLVK</sequence>
<evidence type="ECO:0000313" key="2">
    <source>
        <dbReference type="Proteomes" id="UP000789570"/>
    </source>
</evidence>
<reference evidence="1" key="1">
    <citation type="submission" date="2021-06" db="EMBL/GenBank/DDBJ databases">
        <authorList>
            <person name="Kallberg Y."/>
            <person name="Tangrot J."/>
            <person name="Rosling A."/>
        </authorList>
    </citation>
    <scope>NUCLEOTIDE SEQUENCE</scope>
    <source>
        <strain evidence="1">UK204</strain>
    </source>
</reference>
<proteinExistence type="predicted"/>
<comment type="caution">
    <text evidence="1">The sequence shown here is derived from an EMBL/GenBank/DDBJ whole genome shotgun (WGS) entry which is preliminary data.</text>
</comment>
<keyword evidence="2" id="KW-1185">Reference proteome</keyword>
<organism evidence="1 2">
    <name type="scientific">Funneliformis caledonium</name>
    <dbReference type="NCBI Taxonomy" id="1117310"/>
    <lineage>
        <taxon>Eukaryota</taxon>
        <taxon>Fungi</taxon>
        <taxon>Fungi incertae sedis</taxon>
        <taxon>Mucoromycota</taxon>
        <taxon>Glomeromycotina</taxon>
        <taxon>Glomeromycetes</taxon>
        <taxon>Glomerales</taxon>
        <taxon>Glomeraceae</taxon>
        <taxon>Funneliformis</taxon>
    </lineage>
</organism>
<evidence type="ECO:0000313" key="1">
    <source>
        <dbReference type="EMBL" id="CAG8587576.1"/>
    </source>
</evidence>
<accession>A0A9N9GA33</accession>